<evidence type="ECO:0000256" key="2">
    <source>
        <dbReference type="ARBA" id="ARBA00022723"/>
    </source>
</evidence>
<evidence type="ECO:0000256" key="1">
    <source>
        <dbReference type="ARBA" id="ARBA00001946"/>
    </source>
</evidence>
<dbReference type="InterPro" id="IPR000092">
    <property type="entry name" value="Polyprenyl_synt"/>
</dbReference>
<dbReference type="PANTHER" id="PTHR43281:SF5">
    <property type="entry name" value="HETERODIMERIC GERANYLGERANYL PYROPHOSPHATE SYNTHASE SMALL SUBUNIT, CHLOROPLASTIC"/>
    <property type="match status" value="1"/>
</dbReference>
<evidence type="ECO:0000313" key="5">
    <source>
        <dbReference type="Proteomes" id="UP000886885"/>
    </source>
</evidence>
<dbReference type="CDD" id="cd00685">
    <property type="entry name" value="Trans_IPPS_HT"/>
    <property type="match status" value="1"/>
</dbReference>
<proteinExistence type="predicted"/>
<dbReference type="SFLD" id="SFLDS00005">
    <property type="entry name" value="Isoprenoid_Synthase_Type_I"/>
    <property type="match status" value="1"/>
</dbReference>
<dbReference type="GO" id="GO:0005737">
    <property type="term" value="C:cytoplasm"/>
    <property type="evidence" value="ECO:0007669"/>
    <property type="project" value="UniProtKB-ARBA"/>
</dbReference>
<dbReference type="AlphaFoldDB" id="A0A8X7Z5R0"/>
<dbReference type="GO" id="GO:0008299">
    <property type="term" value="P:isoprenoid biosynthetic process"/>
    <property type="evidence" value="ECO:0007669"/>
    <property type="project" value="InterPro"/>
</dbReference>
<sequence length="397" mass="43860">MAFSLAALPSPSITLYLPQKGPNLYPPKLNKMSPIQCSLSVSTHSKTPQFDLKTYWTTLILEINQKLDQAVPIQYPDKIYEAMRYSVLAKGAKRAPPVMCVAACELFGGNRHAAFPTACALEMGQVDWVGVEYWICDKDIVLFVESFHLRKDSGYFSLVTWSTSIVLEERESVVEVHSASLIHDDLPCMDDDPSRRGQPSNHKIYGVDMAILAGDALFPLGFHHIVSHTPSDLVPEPRLLSVIAEIARAVGSTGMAAGQFLDLEGRPNSVEFVQEKKFGEMGECSAVCGGLLAGAKDDEIQRLRRYGRAVGVLYQVVDDILEAKTMKSKVDEDKKKQKGKSYVALYGVEKAIEVAEELRAKAKKELDGFEKYGESVLPLYSFVDYAADRGFSFGESS</sequence>
<comment type="cofactor">
    <cofactor evidence="1">
        <name>Mg(2+)</name>
        <dbReference type="ChEBI" id="CHEBI:18420"/>
    </cofactor>
</comment>
<dbReference type="PANTHER" id="PTHR43281">
    <property type="entry name" value="FARNESYL DIPHOSPHATE SYNTHASE"/>
    <property type="match status" value="1"/>
</dbReference>
<keyword evidence="3" id="KW-0460">Magnesium</keyword>
<protein>
    <submittedName>
        <fullName evidence="4">Uncharacterized protein</fullName>
    </submittedName>
</protein>
<dbReference type="EMBL" id="JAAWWB010000018">
    <property type="protein sequence ID" value="KAG6761712.1"/>
    <property type="molecule type" value="Genomic_DNA"/>
</dbReference>
<dbReference type="Pfam" id="PF00348">
    <property type="entry name" value="polyprenyl_synt"/>
    <property type="match status" value="1"/>
</dbReference>
<comment type="caution">
    <text evidence="4">The sequence shown here is derived from an EMBL/GenBank/DDBJ whole genome shotgun (WGS) entry which is preliminary data.</text>
</comment>
<accession>A0A8X7Z5R0</accession>
<dbReference type="InterPro" id="IPR033749">
    <property type="entry name" value="Polyprenyl_synt_CS"/>
</dbReference>
<name>A0A8X7Z5R0_POPTO</name>
<keyword evidence="2" id="KW-0479">Metal-binding</keyword>
<evidence type="ECO:0000313" key="4">
    <source>
        <dbReference type="EMBL" id="KAG6761712.1"/>
    </source>
</evidence>
<dbReference type="GO" id="GO:0046872">
    <property type="term" value="F:metal ion binding"/>
    <property type="evidence" value="ECO:0007669"/>
    <property type="project" value="UniProtKB-KW"/>
</dbReference>
<evidence type="ECO:0000256" key="3">
    <source>
        <dbReference type="ARBA" id="ARBA00022842"/>
    </source>
</evidence>
<keyword evidence="5" id="KW-1185">Reference proteome</keyword>
<reference evidence="4" key="1">
    <citation type="journal article" date="2020" name="bioRxiv">
        <title>Hybrid origin of Populus tomentosa Carr. identified through genome sequencing and phylogenomic analysis.</title>
        <authorList>
            <person name="An X."/>
            <person name="Gao K."/>
            <person name="Chen Z."/>
            <person name="Li J."/>
            <person name="Yang X."/>
            <person name="Yang X."/>
            <person name="Zhou J."/>
            <person name="Guo T."/>
            <person name="Zhao T."/>
            <person name="Huang S."/>
            <person name="Miao D."/>
            <person name="Khan W.U."/>
            <person name="Rao P."/>
            <person name="Ye M."/>
            <person name="Lei B."/>
            <person name="Liao W."/>
            <person name="Wang J."/>
            <person name="Ji L."/>
            <person name="Li Y."/>
            <person name="Guo B."/>
            <person name="Mustafa N.S."/>
            <person name="Li S."/>
            <person name="Yun Q."/>
            <person name="Keller S.R."/>
            <person name="Mao J."/>
            <person name="Zhang R."/>
            <person name="Strauss S.H."/>
        </authorList>
    </citation>
    <scope>NUCLEOTIDE SEQUENCE</scope>
    <source>
        <strain evidence="4">GM15</strain>
        <tissue evidence="4">Leaf</tissue>
    </source>
</reference>
<dbReference type="Proteomes" id="UP000886885">
    <property type="component" value="Chromosome 9D"/>
</dbReference>
<dbReference type="PROSITE" id="PS00723">
    <property type="entry name" value="POLYPRENYL_SYNTHASE_1"/>
    <property type="match status" value="1"/>
</dbReference>
<dbReference type="GO" id="GO:0004659">
    <property type="term" value="F:prenyltransferase activity"/>
    <property type="evidence" value="ECO:0007669"/>
    <property type="project" value="InterPro"/>
</dbReference>
<organism evidence="4 5">
    <name type="scientific">Populus tomentosa</name>
    <name type="common">Chinese white poplar</name>
    <dbReference type="NCBI Taxonomy" id="118781"/>
    <lineage>
        <taxon>Eukaryota</taxon>
        <taxon>Viridiplantae</taxon>
        <taxon>Streptophyta</taxon>
        <taxon>Embryophyta</taxon>
        <taxon>Tracheophyta</taxon>
        <taxon>Spermatophyta</taxon>
        <taxon>Magnoliopsida</taxon>
        <taxon>eudicotyledons</taxon>
        <taxon>Gunneridae</taxon>
        <taxon>Pentapetalae</taxon>
        <taxon>rosids</taxon>
        <taxon>fabids</taxon>
        <taxon>Malpighiales</taxon>
        <taxon>Salicaceae</taxon>
        <taxon>Saliceae</taxon>
        <taxon>Populus</taxon>
    </lineage>
</organism>
<dbReference type="OrthoDB" id="6921389at2759"/>
<gene>
    <name evidence="4" type="ORF">POTOM_034941</name>
</gene>